<feature type="region of interest" description="Disordered" evidence="1">
    <location>
        <begin position="1"/>
        <end position="27"/>
    </location>
</feature>
<proteinExistence type="predicted"/>
<dbReference type="VEuPathDB" id="AmoebaDB:DICPUDRAFT_74019"/>
<evidence type="ECO:0000313" key="3">
    <source>
        <dbReference type="Proteomes" id="UP000001064"/>
    </source>
</evidence>
<dbReference type="InterPro" id="IPR051904">
    <property type="entry name" value="UPF0746_actin_org"/>
</dbReference>
<dbReference type="PANTHER" id="PTHR32488:SF76">
    <property type="entry name" value="ANKYRIN REPEAT-CONTAINING PROTEIN-RELATED"/>
    <property type="match status" value="1"/>
</dbReference>
<reference evidence="3" key="1">
    <citation type="journal article" date="2011" name="Genome Biol.">
        <title>Comparative genomics of the social amoebae Dictyostelium discoideum and Dictyostelium purpureum.</title>
        <authorList>
            <consortium name="US DOE Joint Genome Institute (JGI-PGF)"/>
            <person name="Sucgang R."/>
            <person name="Kuo A."/>
            <person name="Tian X."/>
            <person name="Salerno W."/>
            <person name="Parikh A."/>
            <person name="Feasley C.L."/>
            <person name="Dalin E."/>
            <person name="Tu H."/>
            <person name="Huang E."/>
            <person name="Barry K."/>
            <person name="Lindquist E."/>
            <person name="Shapiro H."/>
            <person name="Bruce D."/>
            <person name="Schmutz J."/>
            <person name="Salamov A."/>
            <person name="Fey P."/>
            <person name="Gaudet P."/>
            <person name="Anjard C."/>
            <person name="Babu M.M."/>
            <person name="Basu S."/>
            <person name="Bushmanova Y."/>
            <person name="van der Wel H."/>
            <person name="Katoh-Kurasawa M."/>
            <person name="Dinh C."/>
            <person name="Coutinho P.M."/>
            <person name="Saito T."/>
            <person name="Elias M."/>
            <person name="Schaap P."/>
            <person name="Kay R.R."/>
            <person name="Henrissat B."/>
            <person name="Eichinger L."/>
            <person name="Rivero F."/>
            <person name="Putnam N.H."/>
            <person name="West C.M."/>
            <person name="Loomis W.F."/>
            <person name="Chisholm R.L."/>
            <person name="Shaulsky G."/>
            <person name="Strassmann J.E."/>
            <person name="Queller D.C."/>
            <person name="Kuspa A."/>
            <person name="Grigoriev I.V."/>
        </authorList>
    </citation>
    <scope>NUCLEOTIDE SEQUENCE [LARGE SCALE GENOMIC DNA]</scope>
    <source>
        <strain evidence="3">QSDP1</strain>
    </source>
</reference>
<protein>
    <submittedName>
        <fullName evidence="2">Uncharacterized protein</fullName>
    </submittedName>
</protein>
<gene>
    <name evidence="2" type="ORF">DICPUDRAFT_74019</name>
</gene>
<dbReference type="OrthoDB" id="24293at2759"/>
<dbReference type="RefSeq" id="XP_003283046.1">
    <property type="nucleotide sequence ID" value="XM_003282998.1"/>
</dbReference>
<evidence type="ECO:0000256" key="1">
    <source>
        <dbReference type="SAM" id="MobiDB-lite"/>
    </source>
</evidence>
<accession>F0Z6J0</accession>
<name>F0Z6J0_DICPU</name>
<dbReference type="InParanoid" id="F0Z6J0"/>
<feature type="compositionally biased region" description="Low complexity" evidence="1">
    <location>
        <begin position="13"/>
        <end position="27"/>
    </location>
</feature>
<dbReference type="AlphaFoldDB" id="F0Z6J0"/>
<dbReference type="GeneID" id="10503429"/>
<organism evidence="2 3">
    <name type="scientific">Dictyostelium purpureum</name>
    <name type="common">Slime mold</name>
    <dbReference type="NCBI Taxonomy" id="5786"/>
    <lineage>
        <taxon>Eukaryota</taxon>
        <taxon>Amoebozoa</taxon>
        <taxon>Evosea</taxon>
        <taxon>Eumycetozoa</taxon>
        <taxon>Dictyostelia</taxon>
        <taxon>Dictyosteliales</taxon>
        <taxon>Dictyosteliaceae</taxon>
        <taxon>Dictyostelium</taxon>
    </lineage>
</organism>
<sequence length="813" mass="95812">MDNKKRNQLDCDNNNNENNNNENNNNEITYETFKKEFKNENRSDYRKLRALSKELNLGSSGGKKVIYNRLESYLKAKKDLLDENQFKSNINPFNKKLPRLEITNCDEKNTINNGELAFWNVFRNKTIFKLIFSNFKFSQLFNYDSLVGTKYIFNNFSNAREIIKDKLKSKSYFIRNNVEAALIIGKLKKENREFYIHFFSTYPLYCKNIDDFRDPRIWLRHIIECGNIPAFHAYTSLFKQNQRSITTIFREKNEKDLDLAKVYRMQVYLETIGIKLNNVSLYDTIQTFEYTKGFKSLIKLFNTVIQKHTPTEKQNLIIHQLNGPIDLNQFNKTQLNLSIEDISLQNIQVLKQKIHKILKFLYSISKSNHSDQKNPFYKPIQYYLFFKEQSKAKLINNKRINNIPNNKLNTSNHFYLETSVFNKLTLYFQNTDSCIDFQKQIIDFELAQTETIGAVNQKLINLQRSLISTGNMVLIDYLFSKNNFECFESHSIKETLPIIKKEEVFNYFYERIELINMDNNPLWPYVSKKSIEKYENLMKGASKKFIFPLNAHYSTNLKLKNVLRALNNPSLYKVETIAKYIIDLYSYLGFHSGEQELHISILEKLFSYSNQTTLILSFDIAQQHSAQKTYKFFHWLFKDLSDQDIIDSAEKISILIKKSCVNPSNNQIYEIQLSIQNWQIFLLKCGRFDAYFKVFNSKAYNILLRYEDIANCPLMLLDHFLGSDNTENNNFITTLLKRSAKKGMISVFKAILIKKPTLLKINHTSICNIDDLKEIVTISIENGNAELTHFLLQHINFSKKDLDSFKDREITKM</sequence>
<keyword evidence="3" id="KW-1185">Reference proteome</keyword>
<dbReference type="Proteomes" id="UP000001064">
    <property type="component" value="Unassembled WGS sequence"/>
</dbReference>
<evidence type="ECO:0000313" key="2">
    <source>
        <dbReference type="EMBL" id="EGC40499.1"/>
    </source>
</evidence>
<dbReference type="KEGG" id="dpp:DICPUDRAFT_74019"/>
<dbReference type="EMBL" id="GL870942">
    <property type="protein sequence ID" value="EGC40499.1"/>
    <property type="molecule type" value="Genomic_DNA"/>
</dbReference>
<dbReference type="PANTHER" id="PTHR32488">
    <property type="entry name" value="UPF0746 PROTEIN DDB_G0280785-RELATED"/>
    <property type="match status" value="1"/>
</dbReference>